<evidence type="ECO:0000313" key="2">
    <source>
        <dbReference type="Proteomes" id="UP000662888"/>
    </source>
</evidence>
<evidence type="ECO:0000313" key="1">
    <source>
        <dbReference type="EMBL" id="QPI50754.1"/>
    </source>
</evidence>
<sequence>MLHFTDAGLRNVWLTNGYVEKETPYGTAVSYPDLDGLIRTVCLALAHKPGKLAGAEFRYLRNALLLSQKSLGNLLGCTEQSVAKWEKQGRIPKAGDFLIRLIYTQKHDGMDSVAIAVDALKAIDHVGNSRIIVSRTGDKWAWKLAVEGNEQLLEPA</sequence>
<dbReference type="Proteomes" id="UP000662888">
    <property type="component" value="Chromosome"/>
</dbReference>
<name>A0AA48WG28_9BURK</name>
<dbReference type="EMBL" id="CP065053">
    <property type="protein sequence ID" value="QPI50754.1"/>
    <property type="molecule type" value="Genomic_DNA"/>
</dbReference>
<dbReference type="RefSeq" id="WP_206090426.1">
    <property type="nucleotide sequence ID" value="NZ_CP065053.1"/>
</dbReference>
<reference evidence="1 2" key="1">
    <citation type="submission" date="2020-11" db="EMBL/GenBank/DDBJ databases">
        <authorList>
            <person name="Sun Q."/>
        </authorList>
    </citation>
    <scope>NUCLEOTIDE SEQUENCE [LARGE SCALE GENOMIC DNA]</scope>
    <source>
        <strain evidence="1 2">P8398</strain>
    </source>
</reference>
<dbReference type="Gene3D" id="1.10.260.40">
    <property type="entry name" value="lambda repressor-like DNA-binding domains"/>
    <property type="match status" value="1"/>
</dbReference>
<organism evidence="1 2">
    <name type="scientific">Massilia antarctica</name>
    <dbReference type="NCBI Taxonomy" id="2765360"/>
    <lineage>
        <taxon>Bacteria</taxon>
        <taxon>Pseudomonadati</taxon>
        <taxon>Pseudomonadota</taxon>
        <taxon>Betaproteobacteria</taxon>
        <taxon>Burkholderiales</taxon>
        <taxon>Oxalobacteraceae</taxon>
        <taxon>Telluria group</taxon>
        <taxon>Massilia</taxon>
    </lineage>
</organism>
<dbReference type="SUPFAM" id="SSF47413">
    <property type="entry name" value="lambda repressor-like DNA-binding domains"/>
    <property type="match status" value="1"/>
</dbReference>
<accession>A0AA48WG28</accession>
<protein>
    <recommendedName>
        <fullName evidence="3">Transcriptional regulator</fullName>
    </recommendedName>
</protein>
<keyword evidence="2" id="KW-1185">Reference proteome</keyword>
<dbReference type="InterPro" id="IPR001387">
    <property type="entry name" value="Cro/C1-type_HTH"/>
</dbReference>
<gene>
    <name evidence="1" type="ORF">IV454_04015</name>
</gene>
<evidence type="ECO:0008006" key="3">
    <source>
        <dbReference type="Google" id="ProtNLM"/>
    </source>
</evidence>
<proteinExistence type="predicted"/>
<dbReference type="CDD" id="cd00093">
    <property type="entry name" value="HTH_XRE"/>
    <property type="match status" value="1"/>
</dbReference>
<dbReference type="InterPro" id="IPR010982">
    <property type="entry name" value="Lambda_DNA-bd_dom_sf"/>
</dbReference>